<dbReference type="Proteomes" id="UP000033035">
    <property type="component" value="Unassembled WGS sequence"/>
</dbReference>
<dbReference type="PROSITE" id="PS50995">
    <property type="entry name" value="HTH_MARR_2"/>
    <property type="match status" value="1"/>
</dbReference>
<sequence>MEAICVIKDIYKTLYQFEKAFSEVHEITINEAMLLCCLKDNEAKSAGTICDYIGLSNSRVSKVITSVENKGFIRRSISKEDKRQMFFSLTPKGKEKVQQMMNAELRFDGLFGKLQQCMEKG</sequence>
<name>A0A0F5JAJ8_9BACT</name>
<proteinExistence type="predicted"/>
<feature type="domain" description="HTH marR-type" evidence="4">
    <location>
        <begin position="7"/>
        <end position="121"/>
    </location>
</feature>
<dbReference type="SMART" id="SM00347">
    <property type="entry name" value="HTH_MARR"/>
    <property type="match status" value="1"/>
</dbReference>
<dbReference type="HOGENOM" id="CLU_148642_0_0_10"/>
<dbReference type="AlphaFoldDB" id="A0A0F5JAJ8"/>
<keyword evidence="1" id="KW-0805">Transcription regulation</keyword>
<dbReference type="Pfam" id="PF01047">
    <property type="entry name" value="MarR"/>
    <property type="match status" value="1"/>
</dbReference>
<evidence type="ECO:0000313" key="6">
    <source>
        <dbReference type="Proteomes" id="UP000033035"/>
    </source>
</evidence>
<organism evidence="5 6">
    <name type="scientific">Parabacteroides gordonii MS-1 = DSM 23371</name>
    <dbReference type="NCBI Taxonomy" id="1203610"/>
    <lineage>
        <taxon>Bacteria</taxon>
        <taxon>Pseudomonadati</taxon>
        <taxon>Bacteroidota</taxon>
        <taxon>Bacteroidia</taxon>
        <taxon>Bacteroidales</taxon>
        <taxon>Tannerellaceae</taxon>
        <taxon>Parabacteroides</taxon>
    </lineage>
</organism>
<dbReference type="PANTHER" id="PTHR42756:SF1">
    <property type="entry name" value="TRANSCRIPTIONAL REPRESSOR OF EMRAB OPERON"/>
    <property type="match status" value="1"/>
</dbReference>
<keyword evidence="2" id="KW-0238">DNA-binding</keyword>
<protein>
    <recommendedName>
        <fullName evidence="4">HTH marR-type domain-containing protein</fullName>
    </recommendedName>
</protein>
<accession>A0A0F5JAJ8</accession>
<dbReference type="STRING" id="1203610.HMPREF1536_03440"/>
<keyword evidence="6" id="KW-1185">Reference proteome</keyword>
<dbReference type="EMBL" id="AQHW01000016">
    <property type="protein sequence ID" value="KKB54520.1"/>
    <property type="molecule type" value="Genomic_DNA"/>
</dbReference>
<dbReference type="RefSeq" id="WP_028727575.1">
    <property type="nucleotide sequence ID" value="NZ_AUAE01000017.1"/>
</dbReference>
<dbReference type="InterPro" id="IPR036388">
    <property type="entry name" value="WH-like_DNA-bd_sf"/>
</dbReference>
<keyword evidence="3" id="KW-0804">Transcription</keyword>
<dbReference type="InterPro" id="IPR000835">
    <property type="entry name" value="HTH_MarR-typ"/>
</dbReference>
<dbReference type="PANTHER" id="PTHR42756">
    <property type="entry name" value="TRANSCRIPTIONAL REGULATOR, MARR"/>
    <property type="match status" value="1"/>
</dbReference>
<comment type="caution">
    <text evidence="5">The sequence shown here is derived from an EMBL/GenBank/DDBJ whole genome shotgun (WGS) entry which is preliminary data.</text>
</comment>
<gene>
    <name evidence="5" type="ORF">HMPREF1536_03440</name>
</gene>
<dbReference type="GO" id="GO:0003677">
    <property type="term" value="F:DNA binding"/>
    <property type="evidence" value="ECO:0007669"/>
    <property type="project" value="UniProtKB-KW"/>
</dbReference>
<dbReference type="SUPFAM" id="SSF46785">
    <property type="entry name" value="Winged helix' DNA-binding domain"/>
    <property type="match status" value="1"/>
</dbReference>
<dbReference type="InterPro" id="IPR036390">
    <property type="entry name" value="WH_DNA-bd_sf"/>
</dbReference>
<evidence type="ECO:0000256" key="1">
    <source>
        <dbReference type="ARBA" id="ARBA00023015"/>
    </source>
</evidence>
<dbReference type="Gene3D" id="1.10.10.10">
    <property type="entry name" value="Winged helix-like DNA-binding domain superfamily/Winged helix DNA-binding domain"/>
    <property type="match status" value="1"/>
</dbReference>
<reference evidence="5 6" key="1">
    <citation type="submission" date="2013-04" db="EMBL/GenBank/DDBJ databases">
        <title>The Genome Sequence of Parabacteroides gordonii DSM 23371.</title>
        <authorList>
            <consortium name="The Broad Institute Genomics Platform"/>
            <person name="Earl A."/>
            <person name="Ward D."/>
            <person name="Feldgarden M."/>
            <person name="Gevers D."/>
            <person name="Martens E."/>
            <person name="Sakamoto M."/>
            <person name="Benno Y."/>
            <person name="Suzuki N."/>
            <person name="Matsunaga N."/>
            <person name="Koshihara K."/>
            <person name="Seki M."/>
            <person name="Komiya H."/>
            <person name="Walker B."/>
            <person name="Young S."/>
            <person name="Zeng Q."/>
            <person name="Gargeya S."/>
            <person name="Fitzgerald M."/>
            <person name="Haas B."/>
            <person name="Abouelleil A."/>
            <person name="Allen A.W."/>
            <person name="Alvarado L."/>
            <person name="Arachchi H.M."/>
            <person name="Berlin A.M."/>
            <person name="Chapman S.B."/>
            <person name="Gainer-Dewar J."/>
            <person name="Goldberg J."/>
            <person name="Griggs A."/>
            <person name="Gujja S."/>
            <person name="Hansen M."/>
            <person name="Howarth C."/>
            <person name="Imamovic A."/>
            <person name="Ireland A."/>
            <person name="Larimer J."/>
            <person name="McCowan C."/>
            <person name="Murphy C."/>
            <person name="Pearson M."/>
            <person name="Poon T.W."/>
            <person name="Priest M."/>
            <person name="Roberts A."/>
            <person name="Saif S."/>
            <person name="Shea T."/>
            <person name="Sisk P."/>
            <person name="Sykes S."/>
            <person name="Wortman J."/>
            <person name="Nusbaum C."/>
            <person name="Birren B."/>
        </authorList>
    </citation>
    <scope>NUCLEOTIDE SEQUENCE [LARGE SCALE GENOMIC DNA]</scope>
    <source>
        <strain evidence="5 6">MS-1</strain>
    </source>
</reference>
<dbReference type="PATRIC" id="fig|1203610.3.peg.3506"/>
<evidence type="ECO:0000256" key="2">
    <source>
        <dbReference type="ARBA" id="ARBA00023125"/>
    </source>
</evidence>
<evidence type="ECO:0000259" key="4">
    <source>
        <dbReference type="PROSITE" id="PS50995"/>
    </source>
</evidence>
<evidence type="ECO:0000313" key="5">
    <source>
        <dbReference type="EMBL" id="KKB54520.1"/>
    </source>
</evidence>
<dbReference type="GO" id="GO:0003700">
    <property type="term" value="F:DNA-binding transcription factor activity"/>
    <property type="evidence" value="ECO:0007669"/>
    <property type="project" value="InterPro"/>
</dbReference>
<evidence type="ECO:0000256" key="3">
    <source>
        <dbReference type="ARBA" id="ARBA00023163"/>
    </source>
</evidence>